<reference evidence="1" key="1">
    <citation type="submission" date="2021-06" db="EMBL/GenBank/DDBJ databases">
        <authorList>
            <person name="Kallberg Y."/>
            <person name="Tangrot J."/>
            <person name="Rosling A."/>
        </authorList>
    </citation>
    <scope>NUCLEOTIDE SEQUENCE</scope>
    <source>
        <strain evidence="1">MA461A</strain>
    </source>
</reference>
<sequence length="176" mass="20398">MNNKYSIFEVGLEEDTSDVNESQKSKNESIVSETNSKIDKSVEENSEIDKSVEENSKIDENAAERQVQNYMIEVGFNLVKCHLEKNKHGEIIYYTFEYKNSGKYQAKKNANNEDICECKNAKMNCSWRVNFNLSGGAVYITLLNEVHNHSLYKNIQDISSKHRYLSTEIFKKVEFL</sequence>
<comment type="caution">
    <text evidence="1">The sequence shown here is derived from an EMBL/GenBank/DDBJ whole genome shotgun (WGS) entry which is preliminary data.</text>
</comment>
<feature type="non-terminal residue" evidence="1">
    <location>
        <position position="176"/>
    </location>
</feature>
<evidence type="ECO:0000313" key="1">
    <source>
        <dbReference type="EMBL" id="CAG8782634.1"/>
    </source>
</evidence>
<name>A0ACA9RA02_9GLOM</name>
<organism evidence="1 2">
    <name type="scientific">Racocetra persica</name>
    <dbReference type="NCBI Taxonomy" id="160502"/>
    <lineage>
        <taxon>Eukaryota</taxon>
        <taxon>Fungi</taxon>
        <taxon>Fungi incertae sedis</taxon>
        <taxon>Mucoromycota</taxon>
        <taxon>Glomeromycotina</taxon>
        <taxon>Glomeromycetes</taxon>
        <taxon>Diversisporales</taxon>
        <taxon>Gigasporaceae</taxon>
        <taxon>Racocetra</taxon>
    </lineage>
</organism>
<protein>
    <submittedName>
        <fullName evidence="1">18410_t:CDS:1</fullName>
    </submittedName>
</protein>
<dbReference type="Proteomes" id="UP000789920">
    <property type="component" value="Unassembled WGS sequence"/>
</dbReference>
<keyword evidence="2" id="KW-1185">Reference proteome</keyword>
<evidence type="ECO:0000313" key="2">
    <source>
        <dbReference type="Proteomes" id="UP000789920"/>
    </source>
</evidence>
<accession>A0ACA9RA02</accession>
<dbReference type="EMBL" id="CAJVQC010046200">
    <property type="protein sequence ID" value="CAG8782634.1"/>
    <property type="molecule type" value="Genomic_DNA"/>
</dbReference>
<proteinExistence type="predicted"/>
<gene>
    <name evidence="1" type="ORF">RPERSI_LOCUS17822</name>
</gene>